<name>A0A0F7TZ36_PENBI</name>
<organism evidence="2 3">
    <name type="scientific">Penicillium brasilianum</name>
    <dbReference type="NCBI Taxonomy" id="104259"/>
    <lineage>
        <taxon>Eukaryota</taxon>
        <taxon>Fungi</taxon>
        <taxon>Dikarya</taxon>
        <taxon>Ascomycota</taxon>
        <taxon>Pezizomycotina</taxon>
        <taxon>Eurotiomycetes</taxon>
        <taxon>Eurotiomycetidae</taxon>
        <taxon>Eurotiales</taxon>
        <taxon>Aspergillaceae</taxon>
        <taxon>Penicillium</taxon>
    </lineage>
</organism>
<dbReference type="OrthoDB" id="4351877at2759"/>
<feature type="region of interest" description="Disordered" evidence="1">
    <location>
        <begin position="1"/>
        <end position="22"/>
    </location>
</feature>
<evidence type="ECO:0000256" key="1">
    <source>
        <dbReference type="SAM" id="MobiDB-lite"/>
    </source>
</evidence>
<gene>
    <name evidence="2" type="ORF">PMG11_09263</name>
</gene>
<accession>A0A0F7TZ36</accession>
<evidence type="ECO:0000313" key="2">
    <source>
        <dbReference type="EMBL" id="CEJ60700.1"/>
    </source>
</evidence>
<feature type="region of interest" description="Disordered" evidence="1">
    <location>
        <begin position="34"/>
        <end position="77"/>
    </location>
</feature>
<sequence>MPSLIPRWKKKKPSTFKDLSPSDRDYLVDMLQATPPNQSVEESNSILQRNDEPDLQIYNDPAPVQSPPTSDPNEPAIPKPTFESFLRMANETVKCWERRETRIANSIKARLASNFSLEINSYMKEYAARTRMVSSRKHIHRIVEQCVLTRRNLREIRDVLQDLQDHDPIDDKTRQLMEETWRVMVSLEHDNWIEVEYALENQ</sequence>
<proteinExistence type="predicted"/>
<dbReference type="EMBL" id="CDHK01000009">
    <property type="protein sequence ID" value="CEJ60700.1"/>
    <property type="molecule type" value="Genomic_DNA"/>
</dbReference>
<reference evidence="3" key="1">
    <citation type="journal article" date="2015" name="Genome Announc.">
        <title>Draft genome sequence of the fungus Penicillium brasilianum MG11.</title>
        <authorList>
            <person name="Horn F."/>
            <person name="Linde J."/>
            <person name="Mattern D.J."/>
            <person name="Walther G."/>
            <person name="Guthke R."/>
            <person name="Brakhage A.A."/>
            <person name="Valiante V."/>
        </authorList>
    </citation>
    <scope>NUCLEOTIDE SEQUENCE [LARGE SCALE GENOMIC DNA]</scope>
    <source>
        <strain evidence="3">MG11</strain>
    </source>
</reference>
<keyword evidence="3" id="KW-1185">Reference proteome</keyword>
<evidence type="ECO:0000313" key="3">
    <source>
        <dbReference type="Proteomes" id="UP000042958"/>
    </source>
</evidence>
<feature type="compositionally biased region" description="Polar residues" evidence="1">
    <location>
        <begin position="34"/>
        <end position="48"/>
    </location>
</feature>
<dbReference type="AlphaFoldDB" id="A0A0F7TZ36"/>
<protein>
    <submittedName>
        <fullName evidence="2">Uncharacterized protein</fullName>
    </submittedName>
</protein>
<feature type="compositionally biased region" description="Pro residues" evidence="1">
    <location>
        <begin position="64"/>
        <end position="77"/>
    </location>
</feature>
<dbReference type="Proteomes" id="UP000042958">
    <property type="component" value="Unassembled WGS sequence"/>
</dbReference>